<gene>
    <name evidence="17" type="ORF">C7M84_015512</name>
</gene>
<organism evidence="17 18">
    <name type="scientific">Penaeus vannamei</name>
    <name type="common">Whiteleg shrimp</name>
    <name type="synonym">Litopenaeus vannamei</name>
    <dbReference type="NCBI Taxonomy" id="6689"/>
    <lineage>
        <taxon>Eukaryota</taxon>
        <taxon>Metazoa</taxon>
        <taxon>Ecdysozoa</taxon>
        <taxon>Arthropoda</taxon>
        <taxon>Crustacea</taxon>
        <taxon>Multicrustacea</taxon>
        <taxon>Malacostraca</taxon>
        <taxon>Eumalacostraca</taxon>
        <taxon>Eucarida</taxon>
        <taxon>Decapoda</taxon>
        <taxon>Dendrobranchiata</taxon>
        <taxon>Penaeoidea</taxon>
        <taxon>Penaeidae</taxon>
        <taxon>Penaeus</taxon>
    </lineage>
</organism>
<reference evidence="17 18" key="1">
    <citation type="submission" date="2018-04" db="EMBL/GenBank/DDBJ databases">
        <authorList>
            <person name="Zhang X."/>
            <person name="Yuan J."/>
            <person name="Li F."/>
            <person name="Xiang J."/>
        </authorList>
    </citation>
    <scope>NUCLEOTIDE SEQUENCE [LARGE SCALE GENOMIC DNA]</scope>
    <source>
        <tissue evidence="17">Muscle</tissue>
    </source>
</reference>
<evidence type="ECO:0000256" key="2">
    <source>
        <dbReference type="ARBA" id="ARBA00022475"/>
    </source>
</evidence>
<dbReference type="FunFam" id="2.120.10.30:FF:000132">
    <property type="entry name" value="Uncharacterized protein"/>
    <property type="match status" value="1"/>
</dbReference>
<dbReference type="InterPro" id="IPR018097">
    <property type="entry name" value="EGF_Ca-bd_CS"/>
</dbReference>
<dbReference type="GO" id="GO:0005509">
    <property type="term" value="F:calcium ion binding"/>
    <property type="evidence" value="ECO:0007669"/>
    <property type="project" value="InterPro"/>
</dbReference>
<feature type="repeat" description="LDL-receptor class B" evidence="14">
    <location>
        <begin position="177"/>
        <end position="219"/>
    </location>
</feature>
<evidence type="ECO:0000256" key="4">
    <source>
        <dbReference type="ARBA" id="ARBA00022583"/>
    </source>
</evidence>
<feature type="domain" description="EGF-like" evidence="16">
    <location>
        <begin position="62"/>
        <end position="98"/>
    </location>
</feature>
<reference evidence="17 18" key="2">
    <citation type="submission" date="2019-01" db="EMBL/GenBank/DDBJ databases">
        <title>The decoding of complex shrimp genome reveals the adaptation for benthos swimmer, frequently molting mechanism and breeding impact on genome.</title>
        <authorList>
            <person name="Sun Y."/>
            <person name="Gao Y."/>
            <person name="Yu Y."/>
        </authorList>
    </citation>
    <scope>NUCLEOTIDE SEQUENCE [LARGE SCALE GENOMIC DNA]</scope>
    <source>
        <tissue evidence="17">Muscle</tissue>
    </source>
</reference>
<comment type="subcellular location">
    <subcellularLocation>
        <location evidence="1">Cell membrane</location>
        <topology evidence="1">Single-pass type I membrane protein</topology>
    </subcellularLocation>
</comment>
<dbReference type="SMART" id="SM00181">
    <property type="entry name" value="EGF"/>
    <property type="match status" value="3"/>
</dbReference>
<dbReference type="Gene3D" id="2.120.10.30">
    <property type="entry name" value="TolB, C-terminal domain"/>
    <property type="match status" value="4"/>
</dbReference>
<dbReference type="Pfam" id="PF00058">
    <property type="entry name" value="Ldl_recept_b"/>
    <property type="match status" value="11"/>
</dbReference>
<dbReference type="InterPro" id="IPR001881">
    <property type="entry name" value="EGF-like_Ca-bd_dom"/>
</dbReference>
<keyword evidence="6" id="KW-0732">Signal</keyword>
<dbReference type="OrthoDB" id="10066840at2759"/>
<keyword evidence="8" id="KW-0106">Calcium</keyword>
<keyword evidence="2" id="KW-1003">Cell membrane</keyword>
<dbReference type="InterPro" id="IPR011042">
    <property type="entry name" value="6-blade_b-propeller_TolB-like"/>
</dbReference>
<evidence type="ECO:0000256" key="6">
    <source>
        <dbReference type="ARBA" id="ARBA00022729"/>
    </source>
</evidence>
<keyword evidence="18" id="KW-1185">Reference proteome</keyword>
<name>A0A3R7QGA0_PENVA</name>
<feature type="repeat" description="LDL-receptor class B" evidence="14">
    <location>
        <begin position="953"/>
        <end position="994"/>
    </location>
</feature>
<evidence type="ECO:0000256" key="8">
    <source>
        <dbReference type="ARBA" id="ARBA00022837"/>
    </source>
</evidence>
<feature type="domain" description="EGF-like" evidence="16">
    <location>
        <begin position="501"/>
        <end position="538"/>
    </location>
</feature>
<keyword evidence="5" id="KW-0812">Transmembrane</keyword>
<dbReference type="STRING" id="6689.A0A3R7QGA0"/>
<evidence type="ECO:0000256" key="11">
    <source>
        <dbReference type="ARBA" id="ARBA00023157"/>
    </source>
</evidence>
<keyword evidence="12 17" id="KW-0675">Receptor</keyword>
<dbReference type="Gene3D" id="2.10.25.10">
    <property type="entry name" value="Laminin"/>
    <property type="match status" value="2"/>
</dbReference>
<feature type="repeat" description="LDL-receptor class B" evidence="14">
    <location>
        <begin position="909"/>
        <end position="952"/>
    </location>
</feature>
<comment type="caution">
    <text evidence="17">The sequence shown here is derived from an EMBL/GenBank/DDBJ whole genome shotgun (WGS) entry which is preliminary data.</text>
</comment>
<feature type="domain" description="EGF-like" evidence="16">
    <location>
        <begin position="742"/>
        <end position="774"/>
    </location>
</feature>
<evidence type="ECO:0000256" key="13">
    <source>
        <dbReference type="ARBA" id="ARBA00023180"/>
    </source>
</evidence>
<dbReference type="PANTHER" id="PTHR46513">
    <property type="entry name" value="VITELLOGENIN RECEPTOR-LIKE PROTEIN-RELATED-RELATED"/>
    <property type="match status" value="1"/>
</dbReference>
<evidence type="ECO:0000256" key="1">
    <source>
        <dbReference type="ARBA" id="ARBA00004251"/>
    </source>
</evidence>
<keyword evidence="7" id="KW-0677">Repeat</keyword>
<evidence type="ECO:0000313" key="17">
    <source>
        <dbReference type="EMBL" id="ROT66465.1"/>
    </source>
</evidence>
<evidence type="ECO:0000313" key="18">
    <source>
        <dbReference type="Proteomes" id="UP000283509"/>
    </source>
</evidence>
<evidence type="ECO:0000256" key="12">
    <source>
        <dbReference type="ARBA" id="ARBA00023170"/>
    </source>
</evidence>
<keyword evidence="3" id="KW-0245">EGF-like domain</keyword>
<dbReference type="InterPro" id="IPR050778">
    <property type="entry name" value="Cueball_EGF_LRP_Nidogen"/>
</dbReference>
<evidence type="ECO:0000256" key="5">
    <source>
        <dbReference type="ARBA" id="ARBA00022692"/>
    </source>
</evidence>
<protein>
    <submittedName>
        <fullName evidence="17">Low-density lipoprotein receptor-related protein 4</fullName>
    </submittedName>
</protein>
<dbReference type="InterPro" id="IPR000742">
    <property type="entry name" value="EGF"/>
</dbReference>
<feature type="repeat" description="LDL-receptor class B" evidence="14">
    <location>
        <begin position="671"/>
        <end position="713"/>
    </location>
</feature>
<dbReference type="InterPro" id="IPR000033">
    <property type="entry name" value="LDLR_classB_rpt"/>
</dbReference>
<accession>A0A3R7QGA0</accession>
<keyword evidence="11" id="KW-1015">Disulfide bond</keyword>
<dbReference type="FunFam" id="2.10.25.10:FF:000009">
    <property type="entry name" value="Low-density lipoprotein receptor isoform 1"/>
    <property type="match status" value="1"/>
</dbReference>
<dbReference type="SMART" id="SM00179">
    <property type="entry name" value="EGF_CA"/>
    <property type="match status" value="1"/>
</dbReference>
<dbReference type="PANTHER" id="PTHR46513:SF41">
    <property type="entry name" value="LOW-DENSITY LIPOPROTEIN RECEPTOR-RELATED PROTEIN"/>
    <property type="match status" value="1"/>
</dbReference>
<feature type="domain" description="EGF-like calcium-binding" evidence="15">
    <location>
        <begin position="59"/>
        <end position="98"/>
    </location>
</feature>
<dbReference type="SUPFAM" id="SSF57196">
    <property type="entry name" value="EGF/Laminin"/>
    <property type="match status" value="3"/>
</dbReference>
<evidence type="ECO:0000256" key="7">
    <source>
        <dbReference type="ARBA" id="ARBA00022737"/>
    </source>
</evidence>
<dbReference type="CDD" id="cd00054">
    <property type="entry name" value="EGF_CA"/>
    <property type="match status" value="1"/>
</dbReference>
<dbReference type="GO" id="GO:0005886">
    <property type="term" value="C:plasma membrane"/>
    <property type="evidence" value="ECO:0007669"/>
    <property type="project" value="UniProtKB-SubCell"/>
</dbReference>
<dbReference type="Proteomes" id="UP000283509">
    <property type="component" value="Unassembled WGS sequence"/>
</dbReference>
<keyword evidence="4" id="KW-0254">Endocytosis</keyword>
<keyword evidence="9" id="KW-1133">Transmembrane helix</keyword>
<feature type="repeat" description="LDL-receptor class B" evidence="14">
    <location>
        <begin position="220"/>
        <end position="263"/>
    </location>
</feature>
<dbReference type="AlphaFoldDB" id="A0A3R7QGA0"/>
<dbReference type="GO" id="GO:0006897">
    <property type="term" value="P:endocytosis"/>
    <property type="evidence" value="ECO:0007669"/>
    <property type="project" value="UniProtKB-KW"/>
</dbReference>
<dbReference type="FunFam" id="2.120.10.30:FF:000008">
    <property type="entry name" value="Low-density lipoprotein receptor-related protein 4"/>
    <property type="match status" value="1"/>
</dbReference>
<feature type="repeat" description="LDL-receptor class B" evidence="14">
    <location>
        <begin position="866"/>
        <end position="908"/>
    </location>
</feature>
<dbReference type="EMBL" id="QCYY01002931">
    <property type="protein sequence ID" value="ROT66465.1"/>
    <property type="molecule type" value="Genomic_DNA"/>
</dbReference>
<evidence type="ECO:0000256" key="10">
    <source>
        <dbReference type="ARBA" id="ARBA00023136"/>
    </source>
</evidence>
<evidence type="ECO:0000259" key="16">
    <source>
        <dbReference type="SMART" id="SM00181"/>
    </source>
</evidence>
<dbReference type="PROSITE" id="PS01187">
    <property type="entry name" value="EGF_CA"/>
    <property type="match status" value="1"/>
</dbReference>
<keyword evidence="10" id="KW-0472">Membrane</keyword>
<dbReference type="Pfam" id="PF14670">
    <property type="entry name" value="FXa_inhibition"/>
    <property type="match status" value="1"/>
</dbReference>
<sequence length="1060" mass="119821">MAGGAPRPNHGRQDSARVLEGVLEGGGSPGCMTDVHDFMGSLEHTLQSDDWVGGRRCVDVDECKVFSPCSQGCDNFPGTFRCYCARGYYLRPDNYSCKAHDPLPSIISVDGHEYSAIMEDLQNAISLDFHYYRDLIFWSDVSLDVIMRAFLNGTEVTGIVRWGLRKPGGVAVDWINDHVYWMDGITKRIEVAELDGSNRHPIVWSGLQKPRALVLYPQKNLMVWTDWGENATIESSYLDGSGRRVIVREGLQWPNGITMDYTTETIYWVDARQHKIEAALLDGSNRKTILERSLPHPFAITVFEDNLYWTDWRTRSIHMANKRTGRDHTTIHQSLAFPMDIRRWHASLLNLARTRQARDIVVDPQDGYMFWSDWGKHAKIERASMDGSERMTLIDSNLMWPNGLAIDYERRVLYWLDASLNNIEMAAMDGTNRKILIKGNLTHPFGLTLWNDLVFWSDWDTKSIHVANKHNGGNRRVVIDGLKGLMDVRVFQRKQTKRETICSTNNGGCSHLCLLRPKGASCACPTGILLKKDKHTCRRRPLHSLLIADRENIRQISLDMSYMVDVVLPMPHHQIVVALDADSVTGDIYLADNAMHVIRRCSADGTKNHVVISAAINTVEGIAVDTTGRKMYWTDLKRKSVEVSELDGSNRRVLFTDLHKPRGIVTHYPSGKLFWADWGLPGIEVSDMDGNGRKIFISSNIAWPNGLTVDWTERELFWADAKTNAIQAIGIDGRNRRTVIRDNGKCSHLCLRNPEGISCACPTGLTVRDNHHCVDEPSSYLIFAGLRTIGRISLDTEPLWDVPLDVPHIHHPAIVDYYQKKDILFFTDLKFDSIRAVSMKNLTHPWTVLSDGLNTPDGLSVDWIAGNLYWNDAGRKVIEVAKVDGSCRKIIVSTDLVEPRAIAVFPEEGFLFWTDWGNKSKIERSYLDGTGRKILIDQEIGWPNGLTIDYDTKRIYWNDALKDTIKSSDLDGQNEVLLVPKVVHPFGLTLLGDYIYWTDWDQMTIERANKSSGSNRQVIRTDIEGVMEVKAVSAGGQTGWNVCADRNGGCTHLCLYHPEG</sequence>
<feature type="repeat" description="LDL-receptor class B" evidence="14">
    <location>
        <begin position="367"/>
        <end position="410"/>
    </location>
</feature>
<feature type="repeat" description="LDL-receptor class B" evidence="14">
    <location>
        <begin position="264"/>
        <end position="306"/>
    </location>
</feature>
<feature type="non-terminal residue" evidence="17">
    <location>
        <position position="1060"/>
    </location>
</feature>
<keyword evidence="13" id="KW-0325">Glycoprotein</keyword>
<evidence type="ECO:0000256" key="3">
    <source>
        <dbReference type="ARBA" id="ARBA00022536"/>
    </source>
</evidence>
<proteinExistence type="predicted"/>
<feature type="repeat" description="LDL-receptor class B" evidence="14">
    <location>
        <begin position="629"/>
        <end position="670"/>
    </location>
</feature>
<evidence type="ECO:0000256" key="14">
    <source>
        <dbReference type="PROSITE-ProRule" id="PRU00461"/>
    </source>
</evidence>
<evidence type="ECO:0000256" key="9">
    <source>
        <dbReference type="ARBA" id="ARBA00022989"/>
    </source>
</evidence>
<feature type="repeat" description="LDL-receptor class B" evidence="14">
    <location>
        <begin position="134"/>
        <end position="176"/>
    </location>
</feature>
<dbReference type="PROSITE" id="PS51120">
    <property type="entry name" value="LDLRB"/>
    <property type="match status" value="11"/>
</dbReference>
<keyword evidence="17" id="KW-0449">Lipoprotein</keyword>
<dbReference type="FunFam" id="2.120.10.30:FF:000241">
    <property type="entry name" value="Low-density lipoprotein receptor-related protein 6"/>
    <property type="match status" value="2"/>
</dbReference>
<feature type="repeat" description="LDL-receptor class B" evidence="14">
    <location>
        <begin position="411"/>
        <end position="453"/>
    </location>
</feature>
<evidence type="ECO:0000259" key="15">
    <source>
        <dbReference type="SMART" id="SM00179"/>
    </source>
</evidence>
<dbReference type="SMART" id="SM00135">
    <property type="entry name" value="LY"/>
    <property type="match status" value="17"/>
</dbReference>
<dbReference type="SUPFAM" id="SSF63825">
    <property type="entry name" value="YWTD domain"/>
    <property type="match status" value="4"/>
</dbReference>